<dbReference type="EMBL" id="PVHK01000100">
    <property type="protein sequence ID" value="PRH41614.1"/>
    <property type="molecule type" value="Genomic_DNA"/>
</dbReference>
<accession>A0AA44Y5C7</accession>
<comment type="caution">
    <text evidence="2">The sequence shown here is derived from an EMBL/GenBank/DDBJ whole genome shotgun (WGS) entry which is preliminary data.</text>
</comment>
<dbReference type="GO" id="GO:0016757">
    <property type="term" value="F:glycosyltransferase activity"/>
    <property type="evidence" value="ECO:0007669"/>
    <property type="project" value="InterPro"/>
</dbReference>
<feature type="domain" description="Glycosyl transferase family 1" evidence="1">
    <location>
        <begin position="202"/>
        <end position="355"/>
    </location>
</feature>
<evidence type="ECO:0000313" key="2">
    <source>
        <dbReference type="EMBL" id="PRH41614.1"/>
    </source>
</evidence>
<organism evidence="2 3">
    <name type="scientific">Burkholderia vietnamiensis</name>
    <dbReference type="NCBI Taxonomy" id="60552"/>
    <lineage>
        <taxon>Bacteria</taxon>
        <taxon>Pseudomonadati</taxon>
        <taxon>Pseudomonadota</taxon>
        <taxon>Betaproteobacteria</taxon>
        <taxon>Burkholderiales</taxon>
        <taxon>Burkholderiaceae</taxon>
        <taxon>Burkholderia</taxon>
        <taxon>Burkholderia cepacia complex</taxon>
    </lineage>
</organism>
<dbReference type="AlphaFoldDB" id="A0AA44Y5C7"/>
<proteinExistence type="predicted"/>
<dbReference type="Pfam" id="PF00534">
    <property type="entry name" value="Glycos_transf_1"/>
    <property type="match status" value="1"/>
</dbReference>
<sequence length="392" mass="43591">MTTKGGNVVNREAWNSRVKGAKSAKPLATKRTVFYVQPLIARYRFEVISSLRQRFNVKVFANMRGVESHGFSSEYPSCDEFVETPITTIPRTRAKFQHGIASRILFERPAAVFIFADVTYVSLWLSLALGRLMRVPIVVHGQGLYRYPKPGFFRSISYRAVVAMSSRYVCYGESSRKSLERIGCRKKNLDAAHNSLLVETTINPSEKTGGEPGILFVGRLRDGCNVEILIRAVESLVSEGHKIVLHIIGDGELRGSMQQAYAGRAHVIWHGAVYDDSEIANISRACRIGCYPGAAGLSVVHMFGLSLPPLIHDQLHMHMGPEPEYVSPFETGFLYARDGGVEALAAVLRSVWDLPPAVIRKIGKRAFSKYRQLNSPTLGERLAQIVDNVVNK</sequence>
<gene>
    <name evidence="2" type="ORF">C6T65_14575</name>
</gene>
<dbReference type="InterPro" id="IPR050194">
    <property type="entry name" value="Glycosyltransferase_grp1"/>
</dbReference>
<name>A0AA44Y5C7_BURVI</name>
<keyword evidence="2" id="KW-0808">Transferase</keyword>
<dbReference type="Gene3D" id="3.40.50.2000">
    <property type="entry name" value="Glycogen Phosphorylase B"/>
    <property type="match status" value="2"/>
</dbReference>
<dbReference type="PANTHER" id="PTHR45947">
    <property type="entry name" value="SULFOQUINOVOSYL TRANSFERASE SQD2"/>
    <property type="match status" value="1"/>
</dbReference>
<dbReference type="InterPro" id="IPR001296">
    <property type="entry name" value="Glyco_trans_1"/>
</dbReference>
<dbReference type="SUPFAM" id="SSF53756">
    <property type="entry name" value="UDP-Glycosyltransferase/glycogen phosphorylase"/>
    <property type="match status" value="1"/>
</dbReference>
<reference evidence="2 3" key="1">
    <citation type="submission" date="2018-03" db="EMBL/GenBank/DDBJ databases">
        <authorList>
            <person name="Nguyen K."/>
            <person name="Fouts D."/>
            <person name="Sutton G."/>
        </authorList>
    </citation>
    <scope>NUCLEOTIDE SEQUENCE [LARGE SCALE GENOMIC DNA]</scope>
    <source>
        <strain evidence="2 3">AU3578</strain>
    </source>
</reference>
<dbReference type="PANTHER" id="PTHR45947:SF3">
    <property type="entry name" value="SULFOQUINOVOSYL TRANSFERASE SQD2"/>
    <property type="match status" value="1"/>
</dbReference>
<dbReference type="CDD" id="cd03801">
    <property type="entry name" value="GT4_PimA-like"/>
    <property type="match status" value="1"/>
</dbReference>
<dbReference type="Proteomes" id="UP000237632">
    <property type="component" value="Unassembled WGS sequence"/>
</dbReference>
<evidence type="ECO:0000259" key="1">
    <source>
        <dbReference type="Pfam" id="PF00534"/>
    </source>
</evidence>
<protein>
    <submittedName>
        <fullName evidence="2">Glycosyl transferase family 1</fullName>
    </submittedName>
</protein>
<evidence type="ECO:0000313" key="3">
    <source>
        <dbReference type="Proteomes" id="UP000237632"/>
    </source>
</evidence>